<dbReference type="OMA" id="VMWISWI"/>
<keyword evidence="11" id="KW-1185">Reference proteome</keyword>
<dbReference type="EC" id="2.3.1.225" evidence="8"/>
<evidence type="ECO:0000256" key="3">
    <source>
        <dbReference type="ARBA" id="ARBA00022737"/>
    </source>
</evidence>
<dbReference type="STRING" id="6832.A0A553P859"/>
<feature type="repeat" description="ANK" evidence="7">
    <location>
        <begin position="149"/>
        <end position="181"/>
    </location>
</feature>
<accession>A0A553P859</accession>
<dbReference type="InterPro" id="IPR036770">
    <property type="entry name" value="Ankyrin_rpt-contain_sf"/>
</dbReference>
<comment type="domain">
    <text evidence="8">The DHHC domain is required for palmitoyltransferase activity.</text>
</comment>
<evidence type="ECO:0000313" key="11">
    <source>
        <dbReference type="Proteomes" id="UP000318571"/>
    </source>
</evidence>
<dbReference type="AlphaFoldDB" id="A0A553P859"/>
<evidence type="ECO:0000256" key="4">
    <source>
        <dbReference type="ARBA" id="ARBA00022989"/>
    </source>
</evidence>
<evidence type="ECO:0000256" key="2">
    <source>
        <dbReference type="ARBA" id="ARBA00022692"/>
    </source>
</evidence>
<sequence length="533" mass="61210">MMTCDQSSAMDYDKIQSASPTRTHYRDVFEWDDTSYALAVDPEKDQVRETLFEAMRSGSLAQVEYLHDRHGPEIFDERDEYGHSSAHWMALNGHISIARFMVSKRIKVDLHSDNGQGPRPIHWASRNGHVAVVDELLGAGVPVDATDHKGLTPLMMACMFGRSLMAAYLLGRGAQPHLTDMNGDSALHWAAYKGFPSVMQMLIYSGFDPQKPDNFGSSPLHLACISGNLMAVKLLCAKSSVDLEPRDRNRKTPLDLAAKHGHEDIIKFLETEKRRRNHFLPVFLDIWTLVFGQTGRTKGPILFFLGSVLLWAYPMYFLRCIPVTWNILPQTHYTFIVMNIVMWVSLLVANQRDPGFLAKNTEEYHRAIKQIAYYDEWKGQRNNDIMRLCHTCRVVRPLRTKHCRICDRCVAQFDHHCPYIYNCVGLRNRGWFLTFTLSVAINCSITIFFAFYCISVEGWKLLYVIGLIEAFIFCGLGWLLSGFTLLYAAMNLTTNEMFNYKRYNYLKNSREKSDNNQQETVSESDQLIDFIRA</sequence>
<feature type="transmembrane region" description="Helical" evidence="8">
    <location>
        <begin position="431"/>
        <end position="454"/>
    </location>
</feature>
<name>A0A553P859_TIGCA</name>
<dbReference type="EMBL" id="VCGU01000007">
    <property type="protein sequence ID" value="TRY73872.1"/>
    <property type="molecule type" value="Genomic_DNA"/>
</dbReference>
<keyword evidence="8" id="KW-0808">Transferase</keyword>
<evidence type="ECO:0000256" key="1">
    <source>
        <dbReference type="ARBA" id="ARBA00004141"/>
    </source>
</evidence>
<keyword evidence="8" id="KW-0012">Acyltransferase</keyword>
<keyword evidence="3" id="KW-0677">Repeat</keyword>
<dbReference type="InterPro" id="IPR002110">
    <property type="entry name" value="Ankyrin_rpt"/>
</dbReference>
<keyword evidence="2 8" id="KW-0812">Transmembrane</keyword>
<dbReference type="Gene3D" id="1.25.40.20">
    <property type="entry name" value="Ankyrin repeat-containing domain"/>
    <property type="match status" value="2"/>
</dbReference>
<keyword evidence="5 7" id="KW-0040">ANK repeat</keyword>
<comment type="caution">
    <text evidence="10">The sequence shown here is derived from an EMBL/GenBank/DDBJ whole genome shotgun (WGS) entry which is preliminary data.</text>
</comment>
<reference evidence="10 11" key="1">
    <citation type="journal article" date="2018" name="Nat. Ecol. Evol.">
        <title>Genomic signatures of mitonuclear coevolution across populations of Tigriopus californicus.</title>
        <authorList>
            <person name="Barreto F.S."/>
            <person name="Watson E.T."/>
            <person name="Lima T.G."/>
            <person name="Willett C.S."/>
            <person name="Edmands S."/>
            <person name="Li W."/>
            <person name="Burton R.S."/>
        </authorList>
    </citation>
    <scope>NUCLEOTIDE SEQUENCE [LARGE SCALE GENOMIC DNA]</scope>
    <source>
        <strain evidence="10 11">San Diego</strain>
    </source>
</reference>
<comment type="subcellular location">
    <subcellularLocation>
        <location evidence="1">Membrane</location>
        <topology evidence="1">Multi-pass membrane protein</topology>
    </subcellularLocation>
</comment>
<feature type="repeat" description="ANK" evidence="7">
    <location>
        <begin position="182"/>
        <end position="214"/>
    </location>
</feature>
<dbReference type="InterPro" id="IPR001594">
    <property type="entry name" value="Palmitoyltrfase_DHHC"/>
</dbReference>
<dbReference type="GO" id="GO:0000139">
    <property type="term" value="C:Golgi membrane"/>
    <property type="evidence" value="ECO:0007669"/>
    <property type="project" value="TreeGrafter"/>
</dbReference>
<dbReference type="PROSITE" id="PS50297">
    <property type="entry name" value="ANK_REP_REGION"/>
    <property type="match status" value="3"/>
</dbReference>
<feature type="transmembrane region" description="Helical" evidence="8">
    <location>
        <begin position="301"/>
        <end position="321"/>
    </location>
</feature>
<organism evidence="10 11">
    <name type="scientific">Tigriopus californicus</name>
    <name type="common">Marine copepod</name>
    <dbReference type="NCBI Taxonomy" id="6832"/>
    <lineage>
        <taxon>Eukaryota</taxon>
        <taxon>Metazoa</taxon>
        <taxon>Ecdysozoa</taxon>
        <taxon>Arthropoda</taxon>
        <taxon>Crustacea</taxon>
        <taxon>Multicrustacea</taxon>
        <taxon>Hexanauplia</taxon>
        <taxon>Copepoda</taxon>
        <taxon>Harpacticoida</taxon>
        <taxon>Harpacticidae</taxon>
        <taxon>Tigriopus</taxon>
    </lineage>
</organism>
<dbReference type="PROSITE" id="PS50216">
    <property type="entry name" value="DHHC"/>
    <property type="match status" value="1"/>
</dbReference>
<comment type="catalytic activity">
    <reaction evidence="8">
        <text>L-cysteinyl-[protein] + hexadecanoyl-CoA = S-hexadecanoyl-L-cysteinyl-[protein] + CoA</text>
        <dbReference type="Rhea" id="RHEA:36683"/>
        <dbReference type="Rhea" id="RHEA-COMP:10131"/>
        <dbReference type="Rhea" id="RHEA-COMP:11032"/>
        <dbReference type="ChEBI" id="CHEBI:29950"/>
        <dbReference type="ChEBI" id="CHEBI:57287"/>
        <dbReference type="ChEBI" id="CHEBI:57379"/>
        <dbReference type="ChEBI" id="CHEBI:74151"/>
        <dbReference type="EC" id="2.3.1.225"/>
    </reaction>
</comment>
<dbReference type="Pfam" id="PF00023">
    <property type="entry name" value="Ank"/>
    <property type="match status" value="1"/>
</dbReference>
<evidence type="ECO:0000256" key="5">
    <source>
        <dbReference type="ARBA" id="ARBA00023043"/>
    </source>
</evidence>
<evidence type="ECO:0000256" key="8">
    <source>
        <dbReference type="RuleBase" id="RU079119"/>
    </source>
</evidence>
<protein>
    <recommendedName>
        <fullName evidence="8">Palmitoyltransferase</fullName>
        <ecNumber evidence="8">2.3.1.225</ecNumber>
    </recommendedName>
</protein>
<evidence type="ECO:0000256" key="6">
    <source>
        <dbReference type="ARBA" id="ARBA00023136"/>
    </source>
</evidence>
<comment type="similarity">
    <text evidence="8">Belongs to the DHHC palmitoyltransferase family.</text>
</comment>
<dbReference type="PANTHER" id="PTHR24161">
    <property type="entry name" value="ANK_REP_REGION DOMAIN-CONTAINING PROTEIN-RELATED"/>
    <property type="match status" value="1"/>
</dbReference>
<evidence type="ECO:0000256" key="7">
    <source>
        <dbReference type="PROSITE-ProRule" id="PRU00023"/>
    </source>
</evidence>
<dbReference type="Proteomes" id="UP000318571">
    <property type="component" value="Chromosome 3"/>
</dbReference>
<dbReference type="Pfam" id="PF01529">
    <property type="entry name" value="DHHC"/>
    <property type="match status" value="1"/>
</dbReference>
<feature type="transmembrane region" description="Helical" evidence="8">
    <location>
        <begin position="333"/>
        <end position="349"/>
    </location>
</feature>
<evidence type="ECO:0000259" key="9">
    <source>
        <dbReference type="Pfam" id="PF01529"/>
    </source>
</evidence>
<feature type="domain" description="Palmitoyltransferase DHHC" evidence="9">
    <location>
        <begin position="384"/>
        <end position="500"/>
    </location>
</feature>
<dbReference type="PANTHER" id="PTHR24161:SF17">
    <property type="entry name" value="PALMITOYLTRANSFERASE"/>
    <property type="match status" value="1"/>
</dbReference>
<dbReference type="PROSITE" id="PS50088">
    <property type="entry name" value="ANK_REPEAT"/>
    <property type="match status" value="3"/>
</dbReference>
<keyword evidence="6 8" id="KW-0472">Membrane</keyword>
<gene>
    <name evidence="10" type="ORF">TCAL_09910</name>
</gene>
<keyword evidence="4 8" id="KW-1133">Transmembrane helix</keyword>
<dbReference type="SUPFAM" id="SSF48403">
    <property type="entry name" value="Ankyrin repeat"/>
    <property type="match status" value="1"/>
</dbReference>
<evidence type="ECO:0000313" key="10">
    <source>
        <dbReference type="EMBL" id="TRY73872.1"/>
    </source>
</evidence>
<dbReference type="GO" id="GO:0019706">
    <property type="term" value="F:protein-cysteine S-palmitoyltransferase activity"/>
    <property type="evidence" value="ECO:0007669"/>
    <property type="project" value="UniProtKB-EC"/>
</dbReference>
<feature type="transmembrane region" description="Helical" evidence="8">
    <location>
        <begin position="461"/>
        <end position="490"/>
    </location>
</feature>
<feature type="repeat" description="ANK" evidence="7">
    <location>
        <begin position="116"/>
        <end position="148"/>
    </location>
</feature>
<dbReference type="Pfam" id="PF12796">
    <property type="entry name" value="Ank_2"/>
    <property type="match status" value="2"/>
</dbReference>
<dbReference type="SMART" id="SM00248">
    <property type="entry name" value="ANK"/>
    <property type="match status" value="6"/>
</dbReference>
<proteinExistence type="inferred from homology"/>